<keyword evidence="1" id="KW-0732">Signal</keyword>
<feature type="signal peptide" evidence="1">
    <location>
        <begin position="1"/>
        <end position="23"/>
    </location>
</feature>
<proteinExistence type="predicted"/>
<feature type="chain" id="PRO_5040458812" evidence="1">
    <location>
        <begin position="24"/>
        <end position="72"/>
    </location>
</feature>
<reference evidence="2" key="1">
    <citation type="journal article" date="2020" name="Fungal Divers.">
        <title>Resolving the Mortierellaceae phylogeny through synthesis of multi-gene phylogenetics and phylogenomics.</title>
        <authorList>
            <person name="Vandepol N."/>
            <person name="Liber J."/>
            <person name="Desiro A."/>
            <person name="Na H."/>
            <person name="Kennedy M."/>
            <person name="Barry K."/>
            <person name="Grigoriev I.V."/>
            <person name="Miller A.N."/>
            <person name="O'Donnell K."/>
            <person name="Stajich J.E."/>
            <person name="Bonito G."/>
        </authorList>
    </citation>
    <scope>NUCLEOTIDE SEQUENCE</scope>
    <source>
        <strain evidence="2">NRRL 6426</strain>
    </source>
</reference>
<organism evidence="2 3">
    <name type="scientific">Linnemannia schmuckeri</name>
    <dbReference type="NCBI Taxonomy" id="64567"/>
    <lineage>
        <taxon>Eukaryota</taxon>
        <taxon>Fungi</taxon>
        <taxon>Fungi incertae sedis</taxon>
        <taxon>Mucoromycota</taxon>
        <taxon>Mortierellomycotina</taxon>
        <taxon>Mortierellomycetes</taxon>
        <taxon>Mortierellales</taxon>
        <taxon>Mortierellaceae</taxon>
        <taxon>Linnemannia</taxon>
    </lineage>
</organism>
<evidence type="ECO:0000256" key="1">
    <source>
        <dbReference type="SAM" id="SignalP"/>
    </source>
</evidence>
<gene>
    <name evidence="2" type="ORF">BG015_001058</name>
</gene>
<keyword evidence="3" id="KW-1185">Reference proteome</keyword>
<dbReference type="EMBL" id="JAAAUQ010001184">
    <property type="protein sequence ID" value="KAF9142045.1"/>
    <property type="molecule type" value="Genomic_DNA"/>
</dbReference>
<accession>A0A9P5RT10</accession>
<sequence length="72" mass="7626">MLSNKLFLIALMSVALMAGAVDATEALPQKRAACLPLGSSCSVIPDVTRPRCCNFLVCDLKTARCKSGININ</sequence>
<dbReference type="OrthoDB" id="2401361at2759"/>
<dbReference type="Proteomes" id="UP000748756">
    <property type="component" value="Unassembled WGS sequence"/>
</dbReference>
<comment type="caution">
    <text evidence="2">The sequence shown here is derived from an EMBL/GenBank/DDBJ whole genome shotgun (WGS) entry which is preliminary data.</text>
</comment>
<dbReference type="AlphaFoldDB" id="A0A9P5RT10"/>
<evidence type="ECO:0000313" key="2">
    <source>
        <dbReference type="EMBL" id="KAF9142045.1"/>
    </source>
</evidence>
<name>A0A9P5RT10_9FUNG</name>
<evidence type="ECO:0000313" key="3">
    <source>
        <dbReference type="Proteomes" id="UP000748756"/>
    </source>
</evidence>
<protein>
    <submittedName>
        <fullName evidence="2">Uncharacterized protein</fullName>
    </submittedName>
</protein>